<evidence type="ECO:0008006" key="3">
    <source>
        <dbReference type="Google" id="ProtNLM"/>
    </source>
</evidence>
<proteinExistence type="predicted"/>
<organism evidence="1 2">
    <name type="scientific">Ponticoccus litoralis</name>
    <dbReference type="NCBI Taxonomy" id="422297"/>
    <lineage>
        <taxon>Bacteria</taxon>
        <taxon>Pseudomonadati</taxon>
        <taxon>Pseudomonadota</taxon>
        <taxon>Alphaproteobacteria</taxon>
        <taxon>Rhodobacterales</taxon>
        <taxon>Roseobacteraceae</taxon>
        <taxon>Ponticoccus</taxon>
    </lineage>
</organism>
<evidence type="ECO:0000313" key="2">
    <source>
        <dbReference type="Proteomes" id="UP001428774"/>
    </source>
</evidence>
<accession>A0AAW9S4Q2</accession>
<protein>
    <recommendedName>
        <fullName evidence="3">Glyceraldehyde-3-phosphate dehydrogenase</fullName>
    </recommendedName>
</protein>
<comment type="caution">
    <text evidence="1">The sequence shown here is derived from an EMBL/GenBank/DDBJ whole genome shotgun (WGS) entry which is preliminary data.</text>
</comment>
<sequence length="47" mass="5313">MTNSLAIALGLAIAAFVAADLLLFDGTNLLFLARKLYWLIDWLAFWR</sequence>
<name>A0AAW9S4Q2_9RHOB</name>
<dbReference type="AlphaFoldDB" id="A0AAW9S4Q2"/>
<dbReference type="EMBL" id="JBDNCH010000002">
    <property type="protein sequence ID" value="MEN9059814.1"/>
    <property type="molecule type" value="Genomic_DNA"/>
</dbReference>
<evidence type="ECO:0000313" key="1">
    <source>
        <dbReference type="EMBL" id="MEN9059814.1"/>
    </source>
</evidence>
<gene>
    <name evidence="1" type="ORF">ABFB10_00955</name>
</gene>
<keyword evidence="2" id="KW-1185">Reference proteome</keyword>
<dbReference type="Proteomes" id="UP001428774">
    <property type="component" value="Unassembled WGS sequence"/>
</dbReference>
<dbReference type="RefSeq" id="WP_023850128.1">
    <property type="nucleotide sequence ID" value="NZ_JBDNCH010000002.1"/>
</dbReference>
<reference evidence="1 2" key="1">
    <citation type="submission" date="2024-05" db="EMBL/GenBank/DDBJ databases">
        <title>Genome sequence of Ponticoccus litoralis KCCM 90028.</title>
        <authorList>
            <person name="Kim J.M."/>
            <person name="Lee J.K."/>
            <person name="Choi B.J."/>
            <person name="Bayburt H."/>
            <person name="Baek J.H."/>
            <person name="Jeon C.O."/>
        </authorList>
    </citation>
    <scope>NUCLEOTIDE SEQUENCE [LARGE SCALE GENOMIC DNA]</scope>
    <source>
        <strain evidence="1 2">KCCM 90028</strain>
    </source>
</reference>